<sequence>METQEATHGGHASYRQWRDDLLSAAGFRELAPAELGEVGRLVHGRAEDMALYGVPAPRMAAAGLRVLGRTALECTVDMHCVAIAEALYTLLGRPRRTPDLLVADLFCGSGNVGFHLGRRLGVLVQASELDARVHAATQHNLSATGGPVALHRADYRDLLGQLAPRGPHDTYVVAPPSGAASLPDDGTPGDTSPPLGAIVDGIRRSRRGAPFLVVLKTSARTPPHALREAFAGSHHLHAHRPRAPLTAGAGTHLHLYAVPH</sequence>
<dbReference type="eggNOG" id="ENOG5031HTG">
    <property type="taxonomic scope" value="Bacteria"/>
</dbReference>
<dbReference type="RefSeq" id="WP_044237253.1">
    <property type="nucleotide sequence ID" value="NZ_ASRX01000008.1"/>
</dbReference>
<dbReference type="CDD" id="cd02440">
    <property type="entry name" value="AdoMet_MTases"/>
    <property type="match status" value="1"/>
</dbReference>
<dbReference type="AlphaFoldDB" id="A0A017TGI5"/>
<dbReference type="OrthoDB" id="8454478at2"/>
<dbReference type="SUPFAM" id="SSF53335">
    <property type="entry name" value="S-adenosyl-L-methionine-dependent methyltransferases"/>
    <property type="match status" value="1"/>
</dbReference>
<organism evidence="1 2">
    <name type="scientific">Chondromyces apiculatus DSM 436</name>
    <dbReference type="NCBI Taxonomy" id="1192034"/>
    <lineage>
        <taxon>Bacteria</taxon>
        <taxon>Pseudomonadati</taxon>
        <taxon>Myxococcota</taxon>
        <taxon>Polyangia</taxon>
        <taxon>Polyangiales</taxon>
        <taxon>Polyangiaceae</taxon>
        <taxon>Chondromyces</taxon>
    </lineage>
</organism>
<name>A0A017TGI5_9BACT</name>
<accession>A0A017TGI5</accession>
<gene>
    <name evidence="1" type="ORF">CAP_8207</name>
</gene>
<keyword evidence="2" id="KW-1185">Reference proteome</keyword>
<protein>
    <submittedName>
        <fullName evidence="1">Uncharacterized protein</fullName>
    </submittedName>
</protein>
<comment type="caution">
    <text evidence="1">The sequence shown here is derived from an EMBL/GenBank/DDBJ whole genome shotgun (WGS) entry which is preliminary data.</text>
</comment>
<evidence type="ECO:0000313" key="1">
    <source>
        <dbReference type="EMBL" id="EYF07706.1"/>
    </source>
</evidence>
<dbReference type="Gene3D" id="3.40.50.150">
    <property type="entry name" value="Vaccinia Virus protein VP39"/>
    <property type="match status" value="1"/>
</dbReference>
<proteinExistence type="predicted"/>
<dbReference type="STRING" id="1192034.CAP_8207"/>
<dbReference type="EMBL" id="ASRX01000008">
    <property type="protein sequence ID" value="EYF07706.1"/>
    <property type="molecule type" value="Genomic_DNA"/>
</dbReference>
<reference evidence="1 2" key="1">
    <citation type="submission" date="2013-05" db="EMBL/GenBank/DDBJ databases">
        <title>Genome assembly of Chondromyces apiculatus DSM 436.</title>
        <authorList>
            <person name="Sharma G."/>
            <person name="Khatri I."/>
            <person name="Kaur C."/>
            <person name="Mayilraj S."/>
            <person name="Subramanian S."/>
        </authorList>
    </citation>
    <scope>NUCLEOTIDE SEQUENCE [LARGE SCALE GENOMIC DNA]</scope>
    <source>
        <strain evidence="1 2">DSM 436</strain>
    </source>
</reference>
<evidence type="ECO:0000313" key="2">
    <source>
        <dbReference type="Proteomes" id="UP000019678"/>
    </source>
</evidence>
<dbReference type="InterPro" id="IPR029063">
    <property type="entry name" value="SAM-dependent_MTases_sf"/>
</dbReference>
<dbReference type="Proteomes" id="UP000019678">
    <property type="component" value="Unassembled WGS sequence"/>
</dbReference>